<proteinExistence type="predicted"/>
<protein>
    <submittedName>
        <fullName evidence="2">FBA_2 domain-containing protein</fullName>
    </submittedName>
</protein>
<keyword evidence="1" id="KW-1185">Reference proteome</keyword>
<reference evidence="2" key="2">
    <citation type="submission" date="2020-10" db="UniProtKB">
        <authorList>
            <consortium name="WormBaseParasite"/>
        </authorList>
    </citation>
    <scope>IDENTIFICATION</scope>
</reference>
<organism evidence="1 2">
    <name type="scientific">Panagrellus redivivus</name>
    <name type="common">Microworm</name>
    <dbReference type="NCBI Taxonomy" id="6233"/>
    <lineage>
        <taxon>Eukaryota</taxon>
        <taxon>Metazoa</taxon>
        <taxon>Ecdysozoa</taxon>
        <taxon>Nematoda</taxon>
        <taxon>Chromadorea</taxon>
        <taxon>Rhabditida</taxon>
        <taxon>Tylenchina</taxon>
        <taxon>Panagrolaimomorpha</taxon>
        <taxon>Panagrolaimoidea</taxon>
        <taxon>Panagrolaimidae</taxon>
        <taxon>Panagrellus</taxon>
    </lineage>
</organism>
<dbReference type="AlphaFoldDB" id="A0A7E4VNI2"/>
<dbReference type="Proteomes" id="UP000492821">
    <property type="component" value="Unassembled WGS sequence"/>
</dbReference>
<evidence type="ECO:0000313" key="1">
    <source>
        <dbReference type="Proteomes" id="UP000492821"/>
    </source>
</evidence>
<name>A0A7E4VNI2_PANRE</name>
<evidence type="ECO:0000313" key="2">
    <source>
        <dbReference type="WBParaSite" id="Pan_g22703.t1"/>
    </source>
</evidence>
<accession>A0A7E4VNI2</accession>
<reference evidence="1" key="1">
    <citation type="journal article" date="2013" name="Genetics">
        <title>The draft genome and transcriptome of Panagrellus redivivus are shaped by the harsh demands of a free-living lifestyle.</title>
        <authorList>
            <person name="Srinivasan J."/>
            <person name="Dillman A.R."/>
            <person name="Macchietto M.G."/>
            <person name="Heikkinen L."/>
            <person name="Lakso M."/>
            <person name="Fracchia K.M."/>
            <person name="Antoshechkin I."/>
            <person name="Mortazavi A."/>
            <person name="Wong G."/>
            <person name="Sternberg P.W."/>
        </authorList>
    </citation>
    <scope>NUCLEOTIDE SEQUENCE [LARGE SCALE GENOMIC DNA]</scope>
    <source>
        <strain evidence="1">MT8872</strain>
    </source>
</reference>
<dbReference type="WBParaSite" id="Pan_g22703.t1">
    <property type="protein sequence ID" value="Pan_g22703.t1"/>
    <property type="gene ID" value="Pan_g22703"/>
</dbReference>
<sequence>MVKSPFDCIFPFNRSKKPTSEPQKCYPLLKLSGETRIRLRELASPLEAYNLQRADIDQTMNLVPFQYTIRGHFRVDEFGLHRRAPIGKTALVVDSNTLYTAETLEICNITFDNPIFGHLILNSSHLTFTSCNLDQRFLDALKLRLTGTCFNLKLQFCNLPEPNTLTKLAEAVPSANMVYIQLRNCENWYSIVLNANKTWTFKVELHGTLEDILRDITIEDFCKLLNTDYFGTFTLEFHIQPETATWEDTEAVLVSYFDGHFRSTEFVGAFYAGLKVIVQNEEHFYTLIEQSNRPKRHNVSAANKGCFDLWMLWHAND</sequence>